<feature type="coiled-coil region" evidence="1">
    <location>
        <begin position="168"/>
        <end position="286"/>
    </location>
</feature>
<feature type="non-terminal residue" evidence="3">
    <location>
        <position position="306"/>
    </location>
</feature>
<dbReference type="Proteomes" id="UP000828390">
    <property type="component" value="Unassembled WGS sequence"/>
</dbReference>
<name>A0A9D4ES33_DREPO</name>
<feature type="signal peptide" evidence="2">
    <location>
        <begin position="1"/>
        <end position="19"/>
    </location>
</feature>
<protein>
    <submittedName>
        <fullName evidence="3">Uncharacterized protein</fullName>
    </submittedName>
</protein>
<gene>
    <name evidence="3" type="ORF">DPMN_163424</name>
</gene>
<comment type="caution">
    <text evidence="3">The sequence shown here is derived from an EMBL/GenBank/DDBJ whole genome shotgun (WGS) entry which is preliminary data.</text>
</comment>
<organism evidence="3 4">
    <name type="scientific">Dreissena polymorpha</name>
    <name type="common">Zebra mussel</name>
    <name type="synonym">Mytilus polymorpha</name>
    <dbReference type="NCBI Taxonomy" id="45954"/>
    <lineage>
        <taxon>Eukaryota</taxon>
        <taxon>Metazoa</taxon>
        <taxon>Spiralia</taxon>
        <taxon>Lophotrochozoa</taxon>
        <taxon>Mollusca</taxon>
        <taxon>Bivalvia</taxon>
        <taxon>Autobranchia</taxon>
        <taxon>Heteroconchia</taxon>
        <taxon>Euheterodonta</taxon>
        <taxon>Imparidentia</taxon>
        <taxon>Neoheterodontei</taxon>
        <taxon>Myida</taxon>
        <taxon>Dreissenoidea</taxon>
        <taxon>Dreissenidae</taxon>
        <taxon>Dreissena</taxon>
    </lineage>
</organism>
<keyword evidence="2" id="KW-0732">Signal</keyword>
<keyword evidence="4" id="KW-1185">Reference proteome</keyword>
<dbReference type="AlphaFoldDB" id="A0A9D4ES33"/>
<evidence type="ECO:0000256" key="1">
    <source>
        <dbReference type="SAM" id="Coils"/>
    </source>
</evidence>
<reference evidence="3" key="2">
    <citation type="submission" date="2020-11" db="EMBL/GenBank/DDBJ databases">
        <authorList>
            <person name="McCartney M.A."/>
            <person name="Auch B."/>
            <person name="Kono T."/>
            <person name="Mallez S."/>
            <person name="Becker A."/>
            <person name="Gohl D.M."/>
            <person name="Silverstein K.A.T."/>
            <person name="Koren S."/>
            <person name="Bechman K.B."/>
            <person name="Herman A."/>
            <person name="Abrahante J.E."/>
            <person name="Garbe J."/>
        </authorList>
    </citation>
    <scope>NUCLEOTIDE SEQUENCE</scope>
    <source>
        <strain evidence="3">Duluth1</strain>
        <tissue evidence="3">Whole animal</tissue>
    </source>
</reference>
<evidence type="ECO:0000313" key="3">
    <source>
        <dbReference type="EMBL" id="KAH3785337.1"/>
    </source>
</evidence>
<proteinExistence type="predicted"/>
<evidence type="ECO:0000256" key="2">
    <source>
        <dbReference type="SAM" id="SignalP"/>
    </source>
</evidence>
<evidence type="ECO:0000313" key="4">
    <source>
        <dbReference type="Proteomes" id="UP000828390"/>
    </source>
</evidence>
<feature type="chain" id="PRO_5039279673" evidence="2">
    <location>
        <begin position="20"/>
        <end position="306"/>
    </location>
</feature>
<keyword evidence="1" id="KW-0175">Coiled coil</keyword>
<accession>A0A9D4ES33</accession>
<dbReference type="SUPFAM" id="SSF57997">
    <property type="entry name" value="Tropomyosin"/>
    <property type="match status" value="1"/>
</dbReference>
<sequence>MTAIITFMMLVTPIQVTYAISRSKCELNDGKCSYNINLETSASCAPEKESYVSFGQGYETINYAADEKMNQMQQDFNIVKTEHENRIKELELSIQKVLRNAISTIPVEYGPKHAVAYDTLPLHGPENRAEFSERSRAEHDVSGNMLLFQLQSQFNRMRTSLSERTADLLEVKNKLNETNDLLTAAQKQAWDSSSKLVHLETHSSVLEREANILRNKLKDKTERLDYANERLNISETKLVKVENQLYDVVRSEAIAKEELETLKRVLNKTQTELEKLKVLHADISRKYQKTRNTLERRETELMECYS</sequence>
<dbReference type="EMBL" id="JAIWYP010000008">
    <property type="protein sequence ID" value="KAH3785337.1"/>
    <property type="molecule type" value="Genomic_DNA"/>
</dbReference>
<reference evidence="3" key="1">
    <citation type="journal article" date="2019" name="bioRxiv">
        <title>The Genome of the Zebra Mussel, Dreissena polymorpha: A Resource for Invasive Species Research.</title>
        <authorList>
            <person name="McCartney M.A."/>
            <person name="Auch B."/>
            <person name="Kono T."/>
            <person name="Mallez S."/>
            <person name="Zhang Y."/>
            <person name="Obille A."/>
            <person name="Becker A."/>
            <person name="Abrahante J.E."/>
            <person name="Garbe J."/>
            <person name="Badalamenti J.P."/>
            <person name="Herman A."/>
            <person name="Mangelson H."/>
            <person name="Liachko I."/>
            <person name="Sullivan S."/>
            <person name="Sone E.D."/>
            <person name="Koren S."/>
            <person name="Silverstein K.A.T."/>
            <person name="Beckman K.B."/>
            <person name="Gohl D.M."/>
        </authorList>
    </citation>
    <scope>NUCLEOTIDE SEQUENCE</scope>
    <source>
        <strain evidence="3">Duluth1</strain>
        <tissue evidence="3">Whole animal</tissue>
    </source>
</reference>